<name>A0A7V2B1I3_RHOMR</name>
<organism evidence="1">
    <name type="scientific">Rhodothermus marinus</name>
    <name type="common">Rhodothermus obamensis</name>
    <dbReference type="NCBI Taxonomy" id="29549"/>
    <lineage>
        <taxon>Bacteria</taxon>
        <taxon>Pseudomonadati</taxon>
        <taxon>Rhodothermota</taxon>
        <taxon>Rhodothermia</taxon>
        <taxon>Rhodothermales</taxon>
        <taxon>Rhodothermaceae</taxon>
        <taxon>Rhodothermus</taxon>
    </lineage>
</organism>
<evidence type="ECO:0000313" key="1">
    <source>
        <dbReference type="EMBL" id="HER96597.1"/>
    </source>
</evidence>
<accession>A0A7V2B1I3</accession>
<reference evidence="1" key="1">
    <citation type="journal article" date="2020" name="mSystems">
        <title>Genome- and Community-Level Interaction Insights into Carbon Utilization and Element Cycling Functions of Hydrothermarchaeota in Hydrothermal Sediment.</title>
        <authorList>
            <person name="Zhou Z."/>
            <person name="Liu Y."/>
            <person name="Xu W."/>
            <person name="Pan J."/>
            <person name="Luo Z.H."/>
            <person name="Li M."/>
        </authorList>
    </citation>
    <scope>NUCLEOTIDE SEQUENCE [LARGE SCALE GENOMIC DNA]</scope>
    <source>
        <strain evidence="1">SpSt-143</strain>
    </source>
</reference>
<proteinExistence type="predicted"/>
<comment type="caution">
    <text evidence="1">The sequence shown here is derived from an EMBL/GenBank/DDBJ whole genome shotgun (WGS) entry which is preliminary data.</text>
</comment>
<protein>
    <submittedName>
        <fullName evidence="1">Uncharacterized protein</fullName>
    </submittedName>
</protein>
<dbReference type="EMBL" id="DSGB01000006">
    <property type="protein sequence ID" value="HER96597.1"/>
    <property type="molecule type" value="Genomic_DNA"/>
</dbReference>
<gene>
    <name evidence="1" type="ORF">ENO59_08790</name>
</gene>
<sequence>MLVLYRHANDPEGGAIEEQLRELVLAHRVVRLAKGAALPDGSIPAAWPVLEAGSQRYEGMPAVQAFLDELAYEVTLNRQFQSDACYLDPDDPTHCL</sequence>
<dbReference type="AlphaFoldDB" id="A0A7V2B1I3"/>